<evidence type="ECO:0000256" key="4">
    <source>
        <dbReference type="ARBA" id="ARBA00023136"/>
    </source>
</evidence>
<keyword evidence="2 6" id="KW-0812">Transmembrane</keyword>
<feature type="region of interest" description="Disordered" evidence="5">
    <location>
        <begin position="1"/>
        <end position="54"/>
    </location>
</feature>
<evidence type="ECO:0000313" key="9">
    <source>
        <dbReference type="Proteomes" id="UP000664781"/>
    </source>
</evidence>
<feature type="transmembrane region" description="Helical" evidence="6">
    <location>
        <begin position="395"/>
        <end position="417"/>
    </location>
</feature>
<dbReference type="EMBL" id="JAFMOF010000001">
    <property type="protein sequence ID" value="MBO0652498.1"/>
    <property type="molecule type" value="Genomic_DNA"/>
</dbReference>
<dbReference type="PANTHER" id="PTHR23527">
    <property type="entry name" value="BLL3282 PROTEIN"/>
    <property type="match status" value="1"/>
</dbReference>
<dbReference type="Pfam" id="PF07690">
    <property type="entry name" value="MFS_1"/>
    <property type="match status" value="1"/>
</dbReference>
<proteinExistence type="predicted"/>
<comment type="caution">
    <text evidence="8">The sequence shown here is derived from an EMBL/GenBank/DDBJ whole genome shotgun (WGS) entry which is preliminary data.</text>
</comment>
<keyword evidence="4 6" id="KW-0472">Membrane</keyword>
<dbReference type="GO" id="GO:0022857">
    <property type="term" value="F:transmembrane transporter activity"/>
    <property type="evidence" value="ECO:0007669"/>
    <property type="project" value="InterPro"/>
</dbReference>
<evidence type="ECO:0000256" key="3">
    <source>
        <dbReference type="ARBA" id="ARBA00022989"/>
    </source>
</evidence>
<evidence type="ECO:0000256" key="5">
    <source>
        <dbReference type="SAM" id="MobiDB-lite"/>
    </source>
</evidence>
<reference evidence="8" key="1">
    <citation type="submission" date="2021-03" db="EMBL/GenBank/DDBJ databases">
        <title>Streptomyces strains.</title>
        <authorList>
            <person name="Lund M.B."/>
            <person name="Toerring T."/>
        </authorList>
    </citation>
    <scope>NUCLEOTIDE SEQUENCE</scope>
    <source>
        <strain evidence="8">JCM 4242</strain>
    </source>
</reference>
<keyword evidence="9" id="KW-1185">Reference proteome</keyword>
<dbReference type="GO" id="GO:0005886">
    <property type="term" value="C:plasma membrane"/>
    <property type="evidence" value="ECO:0007669"/>
    <property type="project" value="UniProtKB-SubCell"/>
</dbReference>
<dbReference type="Gene3D" id="1.20.1250.20">
    <property type="entry name" value="MFS general substrate transporter like domains"/>
    <property type="match status" value="2"/>
</dbReference>
<protein>
    <submittedName>
        <fullName evidence="8">MFS transporter</fullName>
    </submittedName>
</protein>
<feature type="transmembrane region" description="Helical" evidence="6">
    <location>
        <begin position="59"/>
        <end position="79"/>
    </location>
</feature>
<feature type="transmembrane region" description="Helical" evidence="6">
    <location>
        <begin position="221"/>
        <end position="243"/>
    </location>
</feature>
<feature type="transmembrane region" description="Helical" evidence="6">
    <location>
        <begin position="337"/>
        <end position="356"/>
    </location>
</feature>
<evidence type="ECO:0000256" key="2">
    <source>
        <dbReference type="ARBA" id="ARBA00022692"/>
    </source>
</evidence>
<gene>
    <name evidence="8" type="ORF">J1792_06770</name>
</gene>
<feature type="transmembrane region" description="Helical" evidence="6">
    <location>
        <begin position="194"/>
        <end position="215"/>
    </location>
</feature>
<dbReference type="InterPro" id="IPR052952">
    <property type="entry name" value="MFS-Transporter"/>
</dbReference>
<feature type="transmembrane region" description="Helical" evidence="6">
    <location>
        <begin position="99"/>
        <end position="118"/>
    </location>
</feature>
<keyword evidence="3 6" id="KW-1133">Transmembrane helix</keyword>
<dbReference type="InterPro" id="IPR020846">
    <property type="entry name" value="MFS_dom"/>
</dbReference>
<feature type="transmembrane region" description="Helical" evidence="6">
    <location>
        <begin position="423"/>
        <end position="444"/>
    </location>
</feature>
<dbReference type="InterPro" id="IPR011701">
    <property type="entry name" value="MFS"/>
</dbReference>
<dbReference type="RefSeq" id="WP_207246818.1">
    <property type="nucleotide sequence ID" value="NZ_JAFMOF010000001.1"/>
</dbReference>
<dbReference type="SUPFAM" id="SSF103473">
    <property type="entry name" value="MFS general substrate transporter"/>
    <property type="match status" value="1"/>
</dbReference>
<sequence>MPPPATPPVGSRSPASGPAHPADPPPRQPRRSECDTLPTAAPQQTGGKPARRYGPNHRWTVLGIGVAAQASFSATFAGIPVTGTTMRGEYHLSNGQLGVVLGGILLGVAVSEILWGLLTDKFGDRKVLLTGLLSTGAVLALMSLFTVPSGDSVPSVALLAAAMLLVGILGGSVNGSSGRAVMIWFREGERGFAMSIRQTAIPAGGAIGAALLPWLASSYGFRPVFGVLAAFCFITAGATWLWLHEPDDAPAAAKAAAAAADDRSPLRRWDCWRLALASALLTMPQIAVLSFAGIFLHDAKDAGLVVGSVTILAVQIGGAAIRVWSGRYTDRTGNRRGYVRAVGVITGVAMAAAAVLTHAPTVLVAISLAIGGMLANAWHGVAYTEIAAMAGAQRAGTALGLENTTAFAGATLTPLLIPLLLGWSSWTVVWAAVAAASLIAVPLAPGKAKPKPVTAG</sequence>
<accession>A0A939JML9</accession>
<evidence type="ECO:0000259" key="7">
    <source>
        <dbReference type="PROSITE" id="PS50850"/>
    </source>
</evidence>
<evidence type="ECO:0000256" key="6">
    <source>
        <dbReference type="SAM" id="Phobius"/>
    </source>
</evidence>
<feature type="transmembrane region" description="Helical" evidence="6">
    <location>
        <begin position="362"/>
        <end position="383"/>
    </location>
</feature>
<feature type="transmembrane region" description="Helical" evidence="6">
    <location>
        <begin position="302"/>
        <end position="325"/>
    </location>
</feature>
<name>A0A939JML9_9ACTN</name>
<evidence type="ECO:0000256" key="1">
    <source>
        <dbReference type="ARBA" id="ARBA00004651"/>
    </source>
</evidence>
<evidence type="ECO:0000313" key="8">
    <source>
        <dbReference type="EMBL" id="MBO0652498.1"/>
    </source>
</evidence>
<dbReference type="Proteomes" id="UP000664781">
    <property type="component" value="Unassembled WGS sequence"/>
</dbReference>
<feature type="transmembrane region" description="Helical" evidence="6">
    <location>
        <begin position="274"/>
        <end position="296"/>
    </location>
</feature>
<feature type="transmembrane region" description="Helical" evidence="6">
    <location>
        <begin position="127"/>
        <end position="147"/>
    </location>
</feature>
<feature type="domain" description="Major facilitator superfamily (MFS) profile" evidence="7">
    <location>
        <begin position="61"/>
        <end position="449"/>
    </location>
</feature>
<dbReference type="AlphaFoldDB" id="A0A939JML9"/>
<comment type="subcellular location">
    <subcellularLocation>
        <location evidence="1">Cell membrane</location>
        <topology evidence="1">Multi-pass membrane protein</topology>
    </subcellularLocation>
</comment>
<organism evidence="8 9">
    <name type="scientific">Streptomyces triculaminicus</name>
    <dbReference type="NCBI Taxonomy" id="2816232"/>
    <lineage>
        <taxon>Bacteria</taxon>
        <taxon>Bacillati</taxon>
        <taxon>Actinomycetota</taxon>
        <taxon>Actinomycetes</taxon>
        <taxon>Kitasatosporales</taxon>
        <taxon>Streptomycetaceae</taxon>
        <taxon>Streptomyces</taxon>
    </lineage>
</organism>
<dbReference type="PANTHER" id="PTHR23527:SF1">
    <property type="entry name" value="BLL3282 PROTEIN"/>
    <property type="match status" value="1"/>
</dbReference>
<dbReference type="PROSITE" id="PS50850">
    <property type="entry name" value="MFS"/>
    <property type="match status" value="1"/>
</dbReference>
<feature type="transmembrane region" description="Helical" evidence="6">
    <location>
        <begin position="153"/>
        <end position="173"/>
    </location>
</feature>
<dbReference type="InterPro" id="IPR036259">
    <property type="entry name" value="MFS_trans_sf"/>
</dbReference>